<organism evidence="9 10">
    <name type="scientific">Actinocrinis puniceicyclus</name>
    <dbReference type="NCBI Taxonomy" id="977794"/>
    <lineage>
        <taxon>Bacteria</taxon>
        <taxon>Bacillati</taxon>
        <taxon>Actinomycetota</taxon>
        <taxon>Actinomycetes</taxon>
        <taxon>Catenulisporales</taxon>
        <taxon>Actinospicaceae</taxon>
        <taxon>Actinocrinis</taxon>
    </lineage>
</organism>
<evidence type="ECO:0000256" key="7">
    <source>
        <dbReference type="SAM" id="Phobius"/>
    </source>
</evidence>
<dbReference type="PANTHER" id="PTHR33778">
    <property type="entry name" value="PROTEIN MGTC"/>
    <property type="match status" value="1"/>
</dbReference>
<protein>
    <submittedName>
        <fullName evidence="9">MgtC/SapB family protein</fullName>
    </submittedName>
</protein>
<feature type="transmembrane region" description="Helical" evidence="7">
    <location>
        <begin position="48"/>
        <end position="71"/>
    </location>
</feature>
<dbReference type="AlphaFoldDB" id="A0A8J7WMY2"/>
<keyword evidence="5 7" id="KW-1133">Transmembrane helix</keyword>
<feature type="transmembrane region" description="Helical" evidence="7">
    <location>
        <begin position="83"/>
        <end position="101"/>
    </location>
</feature>
<dbReference type="GO" id="GO:0005886">
    <property type="term" value="C:plasma membrane"/>
    <property type="evidence" value="ECO:0007669"/>
    <property type="project" value="UniProtKB-SubCell"/>
</dbReference>
<evidence type="ECO:0000313" key="9">
    <source>
        <dbReference type="EMBL" id="MBS2965336.1"/>
    </source>
</evidence>
<keyword evidence="6 7" id="KW-0472">Membrane</keyword>
<evidence type="ECO:0000256" key="2">
    <source>
        <dbReference type="ARBA" id="ARBA00009298"/>
    </source>
</evidence>
<comment type="subcellular location">
    <subcellularLocation>
        <location evidence="1">Cell membrane</location>
        <topology evidence="1">Multi-pass membrane protein</topology>
    </subcellularLocation>
</comment>
<gene>
    <name evidence="9" type="ORF">KGA66_19960</name>
</gene>
<dbReference type="InterPro" id="IPR003416">
    <property type="entry name" value="MgtC/SapB/SrpB/YhiD_fam"/>
</dbReference>
<evidence type="ECO:0000259" key="8">
    <source>
        <dbReference type="Pfam" id="PF02308"/>
    </source>
</evidence>
<evidence type="ECO:0000256" key="1">
    <source>
        <dbReference type="ARBA" id="ARBA00004651"/>
    </source>
</evidence>
<dbReference type="PANTHER" id="PTHR33778:SF1">
    <property type="entry name" value="MAGNESIUM TRANSPORTER YHID-RELATED"/>
    <property type="match status" value="1"/>
</dbReference>
<evidence type="ECO:0000256" key="3">
    <source>
        <dbReference type="ARBA" id="ARBA00022475"/>
    </source>
</evidence>
<accession>A0A8J7WMY2</accession>
<comment type="similarity">
    <text evidence="2">Belongs to the MgtC/SapB family.</text>
</comment>
<feature type="domain" description="MgtC/SapB/SrpB/YhiD N-terminal" evidence="8">
    <location>
        <begin position="23"/>
        <end position="145"/>
    </location>
</feature>
<keyword evidence="4 7" id="KW-0812">Transmembrane</keyword>
<evidence type="ECO:0000256" key="5">
    <source>
        <dbReference type="ARBA" id="ARBA00022989"/>
    </source>
</evidence>
<proteinExistence type="inferred from homology"/>
<dbReference type="EMBL" id="JAGSXH010000079">
    <property type="protein sequence ID" value="MBS2965336.1"/>
    <property type="molecule type" value="Genomic_DNA"/>
</dbReference>
<keyword evidence="10" id="KW-1185">Reference proteome</keyword>
<comment type="caution">
    <text evidence="9">The sequence shown here is derived from an EMBL/GenBank/DDBJ whole genome shotgun (WGS) entry which is preliminary data.</text>
</comment>
<dbReference type="Pfam" id="PF02308">
    <property type="entry name" value="MgtC"/>
    <property type="match status" value="1"/>
</dbReference>
<sequence length="251" mass="26307">MVTLGAPLWSLSDAQGARQFTELGVALLLSTLIGLEREAKQKSAGLRTHALVGVGSALFMEVSQHGFAGALLGQHVSYDPSRVAAQIVTGIGFIGGGLIFVRRDAVRGLTTAATIWLTCAIGMACGGGLVLIAAAVTGGHFVIVRGYPLIIRRLPWFAGGEPTELELSYRVGTGLLQRALEQCTAAGFRILDVHVLRGADRQEAGSPREFGVSHVMVLLDGTHGVEGLVAQLENLDGMLSIAIRSRGDAAE</sequence>
<evidence type="ECO:0000313" key="10">
    <source>
        <dbReference type="Proteomes" id="UP000677913"/>
    </source>
</evidence>
<evidence type="ECO:0000256" key="4">
    <source>
        <dbReference type="ARBA" id="ARBA00022692"/>
    </source>
</evidence>
<dbReference type="Proteomes" id="UP000677913">
    <property type="component" value="Unassembled WGS sequence"/>
</dbReference>
<name>A0A8J7WMY2_9ACTN</name>
<dbReference type="InterPro" id="IPR049177">
    <property type="entry name" value="MgtC_SapB_SrpB_YhiD_N"/>
</dbReference>
<keyword evidence="3" id="KW-1003">Cell membrane</keyword>
<evidence type="ECO:0000256" key="6">
    <source>
        <dbReference type="ARBA" id="ARBA00023136"/>
    </source>
</evidence>
<feature type="transmembrane region" description="Helical" evidence="7">
    <location>
        <begin position="113"/>
        <end position="143"/>
    </location>
</feature>
<dbReference type="RefSeq" id="WP_211469695.1">
    <property type="nucleotide sequence ID" value="NZ_JAGSXH010000079.1"/>
</dbReference>
<reference evidence="9" key="1">
    <citation type="submission" date="2021-04" db="EMBL/GenBank/DDBJ databases">
        <title>Genome based classification of Actinospica acidithermotolerans sp. nov., an actinobacterium isolated from an Indonesian hot spring.</title>
        <authorList>
            <person name="Kusuma A.B."/>
            <person name="Putra K.E."/>
            <person name="Nafisah S."/>
            <person name="Loh J."/>
            <person name="Nouioui I."/>
            <person name="Goodfellow M."/>
        </authorList>
    </citation>
    <scope>NUCLEOTIDE SEQUENCE</scope>
    <source>
        <strain evidence="9">DSM 45618</strain>
    </source>
</reference>
<dbReference type="PRINTS" id="PR01837">
    <property type="entry name" value="MGTCSAPBPROT"/>
</dbReference>